<proteinExistence type="predicted"/>
<evidence type="ECO:0000256" key="1">
    <source>
        <dbReference type="SAM" id="MobiDB-lite"/>
    </source>
</evidence>
<dbReference type="OrthoDB" id="6162548at2759"/>
<dbReference type="AlphaFoldDB" id="A0A2T7NGC6"/>
<feature type="compositionally biased region" description="Low complexity" evidence="1">
    <location>
        <begin position="182"/>
        <end position="196"/>
    </location>
</feature>
<evidence type="ECO:0000313" key="4">
    <source>
        <dbReference type="Proteomes" id="UP000245119"/>
    </source>
</evidence>
<comment type="caution">
    <text evidence="3">The sequence shown here is derived from an EMBL/GenBank/DDBJ whole genome shotgun (WGS) entry which is preliminary data.</text>
</comment>
<keyword evidence="4" id="KW-1185">Reference proteome</keyword>
<dbReference type="EMBL" id="PZQS01000013">
    <property type="protein sequence ID" value="PVD20234.1"/>
    <property type="molecule type" value="Genomic_DNA"/>
</dbReference>
<gene>
    <name evidence="3" type="ORF">C0Q70_20730</name>
</gene>
<sequence>MTNPTEVAANDLGQVVKLQREKFQDNKEWDDPLLRICEVEVYTCRPGYYGSDCQGICERPVCENLQICSPLDGSCPQDAPVAELDCSKLIIVAGCFVHVLVVALCILAAKVLPRKKRSGTKPVTTICIVMYYPSPPSPPSWRERIPDSTEGWGSFVGKEQKKSEADVLLQGDAGTSPEVVRSSHTFSDSSSSPPLS</sequence>
<feature type="transmembrane region" description="Helical" evidence="2">
    <location>
        <begin position="89"/>
        <end position="112"/>
    </location>
</feature>
<keyword evidence="2" id="KW-0812">Transmembrane</keyword>
<evidence type="ECO:0000313" key="3">
    <source>
        <dbReference type="EMBL" id="PVD20234.1"/>
    </source>
</evidence>
<reference evidence="3 4" key="1">
    <citation type="submission" date="2018-04" db="EMBL/GenBank/DDBJ databases">
        <title>The genome of golden apple snail Pomacea canaliculata provides insight into stress tolerance and invasive adaptation.</title>
        <authorList>
            <person name="Liu C."/>
            <person name="Liu B."/>
            <person name="Ren Y."/>
            <person name="Zhang Y."/>
            <person name="Wang H."/>
            <person name="Li S."/>
            <person name="Jiang F."/>
            <person name="Yin L."/>
            <person name="Zhang G."/>
            <person name="Qian W."/>
            <person name="Fan W."/>
        </authorList>
    </citation>
    <scope>NUCLEOTIDE SEQUENCE [LARGE SCALE GENOMIC DNA]</scope>
    <source>
        <strain evidence="3">SZHN2017</strain>
        <tissue evidence="3">Muscle</tissue>
    </source>
</reference>
<dbReference type="Proteomes" id="UP000245119">
    <property type="component" value="Linkage Group LG13"/>
</dbReference>
<evidence type="ECO:0000256" key="2">
    <source>
        <dbReference type="SAM" id="Phobius"/>
    </source>
</evidence>
<feature type="region of interest" description="Disordered" evidence="1">
    <location>
        <begin position="137"/>
        <end position="156"/>
    </location>
</feature>
<accession>A0A2T7NGC6</accession>
<keyword evidence="2" id="KW-0472">Membrane</keyword>
<feature type="region of interest" description="Disordered" evidence="1">
    <location>
        <begin position="163"/>
        <end position="196"/>
    </location>
</feature>
<organism evidence="3 4">
    <name type="scientific">Pomacea canaliculata</name>
    <name type="common">Golden apple snail</name>
    <dbReference type="NCBI Taxonomy" id="400727"/>
    <lineage>
        <taxon>Eukaryota</taxon>
        <taxon>Metazoa</taxon>
        <taxon>Spiralia</taxon>
        <taxon>Lophotrochozoa</taxon>
        <taxon>Mollusca</taxon>
        <taxon>Gastropoda</taxon>
        <taxon>Caenogastropoda</taxon>
        <taxon>Architaenioglossa</taxon>
        <taxon>Ampullarioidea</taxon>
        <taxon>Ampullariidae</taxon>
        <taxon>Pomacea</taxon>
    </lineage>
</organism>
<name>A0A2T7NGC6_POMCA</name>
<keyword evidence="2" id="KW-1133">Transmembrane helix</keyword>
<protein>
    <submittedName>
        <fullName evidence="3">Uncharacterized protein</fullName>
    </submittedName>
</protein>
<feature type="non-terminal residue" evidence="3">
    <location>
        <position position="196"/>
    </location>
</feature>